<reference evidence="3" key="1">
    <citation type="submission" date="2020-09" db="EMBL/GenBank/DDBJ databases">
        <title>Whole genome shotgun sequence of Streptomyces cinnamonensis NBRC 15873.</title>
        <authorList>
            <person name="Komaki H."/>
            <person name="Tamura T."/>
        </authorList>
    </citation>
    <scope>NUCLEOTIDE SEQUENCE [LARGE SCALE GENOMIC DNA]</scope>
    <source>
        <strain evidence="3">NBRC 15873</strain>
    </source>
</reference>
<evidence type="ECO:0008006" key="4">
    <source>
        <dbReference type="Google" id="ProtNLM"/>
    </source>
</evidence>
<comment type="caution">
    <text evidence="2">The sequence shown here is derived from an EMBL/GenBank/DDBJ whole genome shotgun (WGS) entry which is preliminary data.</text>
</comment>
<feature type="transmembrane region" description="Helical" evidence="1">
    <location>
        <begin position="102"/>
        <end position="122"/>
    </location>
</feature>
<gene>
    <name evidence="2" type="ORF">Scinn_63430</name>
</gene>
<proteinExistence type="predicted"/>
<organism evidence="2 3">
    <name type="scientific">Streptomyces virginiae</name>
    <name type="common">Streptomyces cinnamonensis</name>
    <dbReference type="NCBI Taxonomy" id="1961"/>
    <lineage>
        <taxon>Bacteria</taxon>
        <taxon>Bacillati</taxon>
        <taxon>Actinomycetota</taxon>
        <taxon>Actinomycetes</taxon>
        <taxon>Kitasatosporales</taxon>
        <taxon>Streptomycetaceae</taxon>
        <taxon>Streptomyces</taxon>
    </lineage>
</organism>
<feature type="transmembrane region" description="Helical" evidence="1">
    <location>
        <begin position="32"/>
        <end position="52"/>
    </location>
</feature>
<feature type="transmembrane region" description="Helical" evidence="1">
    <location>
        <begin position="64"/>
        <end position="90"/>
    </location>
</feature>
<protein>
    <recommendedName>
        <fullName evidence="4">Integral membrane protein</fullName>
    </recommendedName>
</protein>
<dbReference type="EMBL" id="BNDV01000016">
    <property type="protein sequence ID" value="GHI16880.1"/>
    <property type="molecule type" value="Genomic_DNA"/>
</dbReference>
<dbReference type="RefSeq" id="WP_053626569.1">
    <property type="nucleotide sequence ID" value="NZ_BMRU01000005.1"/>
</dbReference>
<sequence length="312" mass="31954">MFKRGVGAVARTACGPEEEQASWWSSAPGAEAVFAGEAIVALTFLVALPGSGDSYGQRGWGAGVLFGFAIVSGVSVPVLLCLGVLHAVVFTRPALALARRTGRGVAAVAWLLSVSAASALVVRCAGAPYASALAWIAGIGVPPLLVARLALRAGTRPGTVVARTSVATPVLVLVALATVSGMSDAGAFDTYEPPSLERAAYVGEWRGEGHEVIRLYEGGGAAVERVTASGFGGNGASCTGTGTWTARAEDPRYGTRAGVEIDVPGCSRWGQTWEVSGTAARPELFQWIGDPDTGDLRILRRTGAATATHPHG</sequence>
<keyword evidence="1" id="KW-1133">Transmembrane helix</keyword>
<evidence type="ECO:0000256" key="1">
    <source>
        <dbReference type="SAM" id="Phobius"/>
    </source>
</evidence>
<keyword evidence="1" id="KW-0812">Transmembrane</keyword>
<keyword evidence="3" id="KW-1185">Reference proteome</keyword>
<dbReference type="Proteomes" id="UP000660554">
    <property type="component" value="Unassembled WGS sequence"/>
</dbReference>
<evidence type="ECO:0000313" key="3">
    <source>
        <dbReference type="Proteomes" id="UP000660554"/>
    </source>
</evidence>
<keyword evidence="1" id="KW-0472">Membrane</keyword>
<name>A0ABQ3NVS8_STRVG</name>
<feature type="transmembrane region" description="Helical" evidence="1">
    <location>
        <begin position="128"/>
        <end position="147"/>
    </location>
</feature>
<dbReference type="GeneID" id="86955171"/>
<evidence type="ECO:0000313" key="2">
    <source>
        <dbReference type="EMBL" id="GHI16880.1"/>
    </source>
</evidence>
<accession>A0ABQ3NVS8</accession>